<dbReference type="SUPFAM" id="SSF52833">
    <property type="entry name" value="Thioredoxin-like"/>
    <property type="match status" value="1"/>
</dbReference>
<dbReference type="EMBL" id="AENY02000002">
    <property type="protein sequence ID" value="EKP95480.1"/>
    <property type="molecule type" value="Genomic_DNA"/>
</dbReference>
<dbReference type="CDD" id="cd02971">
    <property type="entry name" value="PRX_family"/>
    <property type="match status" value="1"/>
</dbReference>
<protein>
    <submittedName>
        <fullName evidence="6">Peroxiredoxin</fullName>
    </submittedName>
</protein>
<dbReference type="InterPro" id="IPR000866">
    <property type="entry name" value="AhpC/TSA"/>
</dbReference>
<keyword evidence="1" id="KW-0575">Peroxidase</keyword>
<dbReference type="PROSITE" id="PS51352">
    <property type="entry name" value="THIOREDOXIN_2"/>
    <property type="match status" value="1"/>
</dbReference>
<reference evidence="6" key="2">
    <citation type="submission" date="2012-10" db="EMBL/GenBank/DDBJ databases">
        <title>Improved high-quality draft of Thermaerobacter subterraneus C21, DSM 13965.</title>
        <authorList>
            <consortium name="DOE Joint Genome Institute"/>
            <person name="Eisen J."/>
            <person name="Huntemann M."/>
            <person name="Wei C.-L."/>
            <person name="Han J."/>
            <person name="Detter J.C."/>
            <person name="Han C."/>
            <person name="Tapia R."/>
            <person name="Chen A."/>
            <person name="Kyrpides N."/>
            <person name="Mavromatis K."/>
            <person name="Markowitz V."/>
            <person name="Szeto E."/>
            <person name="Ivanova N."/>
            <person name="Mikhailova N."/>
            <person name="Ovchinnikova G."/>
            <person name="Pagani I."/>
            <person name="Pati A."/>
            <person name="Goodwin L."/>
            <person name="Nordberg H.P."/>
            <person name="Cantor M.N."/>
            <person name="Hua S.X."/>
            <person name="Woyke T."/>
            <person name="Eisen J."/>
            <person name="Klenk H.-P."/>
        </authorList>
    </citation>
    <scope>NUCLEOTIDE SEQUENCE [LARGE SCALE GENOMIC DNA]</scope>
    <source>
        <strain evidence="6">DSM 13965</strain>
    </source>
</reference>
<feature type="region of interest" description="Disordered" evidence="4">
    <location>
        <begin position="167"/>
        <end position="190"/>
    </location>
</feature>
<dbReference type="InterPro" id="IPR036249">
    <property type="entry name" value="Thioredoxin-like_sf"/>
</dbReference>
<dbReference type="eggNOG" id="COG1225">
    <property type="taxonomic scope" value="Bacteria"/>
</dbReference>
<dbReference type="PANTHER" id="PTHR43110">
    <property type="entry name" value="THIOL PEROXIDASE"/>
    <property type="match status" value="1"/>
</dbReference>
<feature type="compositionally biased region" description="Low complexity" evidence="4">
    <location>
        <begin position="180"/>
        <end position="190"/>
    </location>
</feature>
<name>K6P374_9FIRM</name>
<dbReference type="STRING" id="867903.ThesuDRAFT_01232"/>
<evidence type="ECO:0000313" key="7">
    <source>
        <dbReference type="Proteomes" id="UP000005710"/>
    </source>
</evidence>
<reference evidence="6" key="1">
    <citation type="submission" date="2010-10" db="EMBL/GenBank/DDBJ databases">
        <authorList>
            <consortium name="US DOE Joint Genome Institute (JGI-PGF)"/>
            <person name="Lucas S."/>
            <person name="Copeland A."/>
            <person name="Lapidus A."/>
            <person name="Bruce D."/>
            <person name="Goodwin L."/>
            <person name="Pitluck S."/>
            <person name="Kyrpides N."/>
            <person name="Mavromatis K."/>
            <person name="Detter J.C."/>
            <person name="Han C."/>
            <person name="Land M."/>
            <person name="Hauser L."/>
            <person name="Markowitz V."/>
            <person name="Cheng J.-F."/>
            <person name="Hugenholtz P."/>
            <person name="Woyke T."/>
            <person name="Wu D."/>
            <person name="Pukall R."/>
            <person name="Wahrenburg C."/>
            <person name="Brambilla E."/>
            <person name="Klenk H.-P."/>
            <person name="Eisen J.A."/>
        </authorList>
    </citation>
    <scope>NUCLEOTIDE SEQUENCE [LARGE SCALE GENOMIC DNA]</scope>
    <source>
        <strain evidence="6">DSM 13965</strain>
    </source>
</reference>
<dbReference type="Gene3D" id="3.40.30.10">
    <property type="entry name" value="Glutaredoxin"/>
    <property type="match status" value="1"/>
</dbReference>
<dbReference type="AlphaFoldDB" id="K6P374"/>
<dbReference type="Pfam" id="PF00578">
    <property type="entry name" value="AhpC-TSA"/>
    <property type="match status" value="1"/>
</dbReference>
<evidence type="ECO:0000256" key="3">
    <source>
        <dbReference type="ARBA" id="ARBA00023284"/>
    </source>
</evidence>
<gene>
    <name evidence="6" type="ORF">ThesuDRAFT_01232</name>
</gene>
<dbReference type="Proteomes" id="UP000005710">
    <property type="component" value="Unassembled WGS sequence"/>
</dbReference>
<evidence type="ECO:0000256" key="1">
    <source>
        <dbReference type="ARBA" id="ARBA00022559"/>
    </source>
</evidence>
<keyword evidence="2" id="KW-0049">Antioxidant</keyword>
<evidence type="ECO:0000256" key="4">
    <source>
        <dbReference type="SAM" id="MobiDB-lite"/>
    </source>
</evidence>
<keyword evidence="3" id="KW-0676">Redox-active center</keyword>
<dbReference type="GO" id="GO:0004601">
    <property type="term" value="F:peroxidase activity"/>
    <property type="evidence" value="ECO:0007669"/>
    <property type="project" value="UniProtKB-KW"/>
</dbReference>
<accession>K6P374</accession>
<organism evidence="6 7">
    <name type="scientific">Thermaerobacter subterraneus DSM 13965</name>
    <dbReference type="NCBI Taxonomy" id="867903"/>
    <lineage>
        <taxon>Bacteria</taxon>
        <taxon>Bacillati</taxon>
        <taxon>Bacillota</taxon>
        <taxon>Clostridia</taxon>
        <taxon>Eubacteriales</taxon>
        <taxon>Clostridiales Family XVII. Incertae Sedis</taxon>
        <taxon>Thermaerobacter</taxon>
    </lineage>
</organism>
<sequence>MSRGAGLGPVQRWREAWLRRRMPRPGREAPDFTLPLAGTGDEFLRLRDLRGRPLVLLFFPFAFSPGCCNEIEDFTARYPDFASRGAQVVGISTDSPYALRAWADRYQVPFPLASDYNRRVIRRYGVAISRWGLGDFADRAVFVLDERGVVRWVWRAPDLGYLPDPDQVLAHLPDPPGDRPGPAGHRPGRR</sequence>
<feature type="domain" description="Thioredoxin" evidence="5">
    <location>
        <begin position="23"/>
        <end position="177"/>
    </location>
</feature>
<dbReference type="HOGENOM" id="CLU_042529_14_2_9"/>
<dbReference type="InterPro" id="IPR050455">
    <property type="entry name" value="Tpx_Peroxidase_subfamily"/>
</dbReference>
<evidence type="ECO:0000313" key="6">
    <source>
        <dbReference type="EMBL" id="EKP95480.1"/>
    </source>
</evidence>
<keyword evidence="1" id="KW-0560">Oxidoreductase</keyword>
<dbReference type="PANTHER" id="PTHR43110:SF1">
    <property type="entry name" value="THIOL PEROXIDASE"/>
    <property type="match status" value="1"/>
</dbReference>
<dbReference type="InterPro" id="IPR013766">
    <property type="entry name" value="Thioredoxin_domain"/>
</dbReference>
<comment type="caution">
    <text evidence="6">The sequence shown here is derived from an EMBL/GenBank/DDBJ whole genome shotgun (WGS) entry which is preliminary data.</text>
</comment>
<evidence type="ECO:0000256" key="2">
    <source>
        <dbReference type="ARBA" id="ARBA00022862"/>
    </source>
</evidence>
<keyword evidence="7" id="KW-1185">Reference proteome</keyword>
<proteinExistence type="predicted"/>
<evidence type="ECO:0000259" key="5">
    <source>
        <dbReference type="PROSITE" id="PS51352"/>
    </source>
</evidence>